<reference evidence="2 3" key="1">
    <citation type="journal article" date="2018" name="Mol. Plant">
        <title>The genome of Artemisia annua provides insight into the evolution of Asteraceae family and artemisinin biosynthesis.</title>
        <authorList>
            <person name="Shen Q."/>
            <person name="Zhang L."/>
            <person name="Liao Z."/>
            <person name="Wang S."/>
            <person name="Yan T."/>
            <person name="Shi P."/>
            <person name="Liu M."/>
            <person name="Fu X."/>
            <person name="Pan Q."/>
            <person name="Wang Y."/>
            <person name="Lv Z."/>
            <person name="Lu X."/>
            <person name="Zhang F."/>
            <person name="Jiang W."/>
            <person name="Ma Y."/>
            <person name="Chen M."/>
            <person name="Hao X."/>
            <person name="Li L."/>
            <person name="Tang Y."/>
            <person name="Lv G."/>
            <person name="Zhou Y."/>
            <person name="Sun X."/>
            <person name="Brodelius P.E."/>
            <person name="Rose J.K.C."/>
            <person name="Tang K."/>
        </authorList>
    </citation>
    <scope>NUCLEOTIDE SEQUENCE [LARGE SCALE GENOMIC DNA]</scope>
    <source>
        <strain evidence="3">cv. Huhao1</strain>
        <tissue evidence="2">Leaf</tissue>
    </source>
</reference>
<dbReference type="STRING" id="35608.A0A2U1KQS9"/>
<organism evidence="2 3">
    <name type="scientific">Artemisia annua</name>
    <name type="common">Sweet wormwood</name>
    <dbReference type="NCBI Taxonomy" id="35608"/>
    <lineage>
        <taxon>Eukaryota</taxon>
        <taxon>Viridiplantae</taxon>
        <taxon>Streptophyta</taxon>
        <taxon>Embryophyta</taxon>
        <taxon>Tracheophyta</taxon>
        <taxon>Spermatophyta</taxon>
        <taxon>Magnoliopsida</taxon>
        <taxon>eudicotyledons</taxon>
        <taxon>Gunneridae</taxon>
        <taxon>Pentapetalae</taxon>
        <taxon>asterids</taxon>
        <taxon>campanulids</taxon>
        <taxon>Asterales</taxon>
        <taxon>Asteraceae</taxon>
        <taxon>Asteroideae</taxon>
        <taxon>Anthemideae</taxon>
        <taxon>Artemisiinae</taxon>
        <taxon>Artemisia</taxon>
    </lineage>
</organism>
<accession>A0A2U1KQS9</accession>
<proteinExistence type="predicted"/>
<feature type="chain" id="PRO_5015496150" evidence="1">
    <location>
        <begin position="18"/>
        <end position="242"/>
    </location>
</feature>
<evidence type="ECO:0000256" key="1">
    <source>
        <dbReference type="SAM" id="SignalP"/>
    </source>
</evidence>
<gene>
    <name evidence="2" type="ORF">CTI12_AA573990</name>
</gene>
<dbReference type="AlphaFoldDB" id="A0A2U1KQS9"/>
<feature type="signal peptide" evidence="1">
    <location>
        <begin position="1"/>
        <end position="17"/>
    </location>
</feature>
<evidence type="ECO:0000313" key="3">
    <source>
        <dbReference type="Proteomes" id="UP000245207"/>
    </source>
</evidence>
<keyword evidence="1" id="KW-0732">Signal</keyword>
<name>A0A2U1KQS9_ARTAN</name>
<protein>
    <submittedName>
        <fullName evidence="2">Uncharacterized protein</fullName>
    </submittedName>
</protein>
<keyword evidence="3" id="KW-1185">Reference proteome</keyword>
<comment type="caution">
    <text evidence="2">The sequence shown here is derived from an EMBL/GenBank/DDBJ whole genome shotgun (WGS) entry which is preliminary data.</text>
</comment>
<dbReference type="OrthoDB" id="5545019at2759"/>
<sequence>MEVICFTLCQKLPLMLGVTVSASKSERRDNSKILGRKSDDIYSVWYAPSLQYETGYAEKGCLQWQLKTGCFEYPFPNFSDSRPYSHLFIYVNHDYTNKTRLYPAKTRKFRPRPGNSGHDPAIPAMSWLYPPGQNLSGIWRLQSEILVTCSLRYQLSHIIPNFPWLFCAAGFQFGYLFSTLQNNAISGPIPAAIMTSIERPSFFVPLASRYLGHEPHCTPYWPQAVIWALLYKLPEAAIDAWG</sequence>
<evidence type="ECO:0000313" key="2">
    <source>
        <dbReference type="EMBL" id="PWA39100.1"/>
    </source>
</evidence>
<dbReference type="EMBL" id="PKPP01014966">
    <property type="protein sequence ID" value="PWA39100.1"/>
    <property type="molecule type" value="Genomic_DNA"/>
</dbReference>
<dbReference type="Proteomes" id="UP000245207">
    <property type="component" value="Unassembled WGS sequence"/>
</dbReference>